<organism evidence="1 2">
    <name type="scientific">Melastoma candidum</name>
    <dbReference type="NCBI Taxonomy" id="119954"/>
    <lineage>
        <taxon>Eukaryota</taxon>
        <taxon>Viridiplantae</taxon>
        <taxon>Streptophyta</taxon>
        <taxon>Embryophyta</taxon>
        <taxon>Tracheophyta</taxon>
        <taxon>Spermatophyta</taxon>
        <taxon>Magnoliopsida</taxon>
        <taxon>eudicotyledons</taxon>
        <taxon>Gunneridae</taxon>
        <taxon>Pentapetalae</taxon>
        <taxon>rosids</taxon>
        <taxon>malvids</taxon>
        <taxon>Myrtales</taxon>
        <taxon>Melastomataceae</taxon>
        <taxon>Melastomatoideae</taxon>
        <taxon>Melastomateae</taxon>
        <taxon>Melastoma</taxon>
    </lineage>
</organism>
<proteinExistence type="predicted"/>
<name>A0ACB9KZP3_9MYRT</name>
<dbReference type="EMBL" id="CM042891">
    <property type="protein sequence ID" value="KAI4302641.1"/>
    <property type="molecule type" value="Genomic_DNA"/>
</dbReference>
<sequence>MGGDGGALALLIAVSLISSSAASSSELRDVDSIIVLTGCPGVETGYVSPGLHPPASQLPSNLREDQSKKSKILDSLSLTGSDHKIPDVSASVNHPDGKQKVNNTKKDQKRTSEAIVNKDTCFTNPKHCTDQGSLSACIVGFASDAGNNNLQLLVENTGDTDLKVNHNFQLIRGKKDIEVHKHDSVKINVSSVPGESIKLVLSAGHGDCMLLIGPLIHPEINYSTYLPTFDKLLTPINGVYLSILTVVVLAGFFTCWKCRKNQGEVRYQQLEMGSQEEAPGVMNAGSVDGWDEGWDDDWDEENAVKSPAARLVGNISAHGLTSRGANKNGWENDWDD</sequence>
<gene>
    <name evidence="1" type="ORF">MLD38_038362</name>
</gene>
<comment type="caution">
    <text evidence="1">The sequence shown here is derived from an EMBL/GenBank/DDBJ whole genome shotgun (WGS) entry which is preliminary data.</text>
</comment>
<dbReference type="Proteomes" id="UP001057402">
    <property type="component" value="Chromosome 12"/>
</dbReference>
<protein>
    <submittedName>
        <fullName evidence="1">Uncharacterized protein</fullName>
    </submittedName>
</protein>
<evidence type="ECO:0000313" key="1">
    <source>
        <dbReference type="EMBL" id="KAI4302641.1"/>
    </source>
</evidence>
<keyword evidence="2" id="KW-1185">Reference proteome</keyword>
<reference evidence="2" key="1">
    <citation type="journal article" date="2023" name="Front. Plant Sci.">
        <title>Chromosomal-level genome assembly of Melastoma candidum provides insights into trichome evolution.</title>
        <authorList>
            <person name="Zhong Y."/>
            <person name="Wu W."/>
            <person name="Sun C."/>
            <person name="Zou P."/>
            <person name="Liu Y."/>
            <person name="Dai S."/>
            <person name="Zhou R."/>
        </authorList>
    </citation>
    <scope>NUCLEOTIDE SEQUENCE [LARGE SCALE GENOMIC DNA]</scope>
</reference>
<evidence type="ECO:0000313" key="2">
    <source>
        <dbReference type="Proteomes" id="UP001057402"/>
    </source>
</evidence>
<accession>A0ACB9KZP3</accession>